<organism evidence="2 3">
    <name type="scientific">Romanomermis culicivorax</name>
    <name type="common">Nematode worm</name>
    <dbReference type="NCBI Taxonomy" id="13658"/>
    <lineage>
        <taxon>Eukaryota</taxon>
        <taxon>Metazoa</taxon>
        <taxon>Ecdysozoa</taxon>
        <taxon>Nematoda</taxon>
        <taxon>Enoplea</taxon>
        <taxon>Dorylaimia</taxon>
        <taxon>Mermithida</taxon>
        <taxon>Mermithoidea</taxon>
        <taxon>Mermithidae</taxon>
        <taxon>Romanomermis</taxon>
    </lineage>
</organism>
<reference evidence="3" key="1">
    <citation type="submission" date="2022-11" db="UniProtKB">
        <authorList>
            <consortium name="WormBaseParasite"/>
        </authorList>
    </citation>
    <scope>IDENTIFICATION</scope>
</reference>
<dbReference type="AlphaFoldDB" id="A0A915KG78"/>
<sequence length="226" mass="26645">MADFEEARFILSLYCQMLMLVCENRVNPDLFHLFKKKKVKRLAIGAEKLENTTGKQEYEKNPLPFYLLSDGPKNRTTSKTKMLPVKKNSGKKKTRTKREEGQSDSYSRMIFADSFRYFCDSPICVIWFPLTSATSYENAAKEYCMRERANGDDKKNGTNKYEHIQFLNNIKIDYFDVYDKIEYIYNCKADLTFFNSECTTLFNLLLYKIFQPRSTEKFAHLISKTR</sequence>
<evidence type="ECO:0000313" key="3">
    <source>
        <dbReference type="WBParaSite" id="nRc.2.0.1.t37390-RA"/>
    </source>
</evidence>
<dbReference type="Proteomes" id="UP000887565">
    <property type="component" value="Unplaced"/>
</dbReference>
<accession>A0A915KG78</accession>
<evidence type="ECO:0000313" key="2">
    <source>
        <dbReference type="Proteomes" id="UP000887565"/>
    </source>
</evidence>
<protein>
    <submittedName>
        <fullName evidence="3">Uncharacterized protein</fullName>
    </submittedName>
</protein>
<evidence type="ECO:0000256" key="1">
    <source>
        <dbReference type="SAM" id="MobiDB-lite"/>
    </source>
</evidence>
<proteinExistence type="predicted"/>
<feature type="region of interest" description="Disordered" evidence="1">
    <location>
        <begin position="68"/>
        <end position="101"/>
    </location>
</feature>
<keyword evidence="2" id="KW-1185">Reference proteome</keyword>
<name>A0A915KG78_ROMCU</name>
<dbReference type="WBParaSite" id="nRc.2.0.1.t37390-RA">
    <property type="protein sequence ID" value="nRc.2.0.1.t37390-RA"/>
    <property type="gene ID" value="nRc.2.0.1.g37390"/>
</dbReference>